<reference evidence="2 3" key="1">
    <citation type="submission" date="2019-03" db="EMBL/GenBank/DDBJ databases">
        <title>Genomic Encyclopedia of Type Strains, Phase IV (KMG-IV): sequencing the most valuable type-strain genomes for metagenomic binning, comparative biology and taxonomic classification.</title>
        <authorList>
            <person name="Goeker M."/>
        </authorList>
    </citation>
    <scope>NUCLEOTIDE SEQUENCE [LARGE SCALE GENOMIC DNA]</scope>
    <source>
        <strain evidence="2 3">DSM 21944</strain>
    </source>
</reference>
<proteinExistence type="predicted"/>
<dbReference type="Pfam" id="PF01610">
    <property type="entry name" value="DDE_Tnp_ISL3"/>
    <property type="match status" value="1"/>
</dbReference>
<name>A0A4R3LEA1_9GAMM</name>
<sequence length="285" mass="32977">MGGQCNAHREASKNWKSIHHWKPAPRAIGIDEIAIHKGNDYRVVVSDLERGRPIWFGGSGRTEADIDQFFADLGPKKSARIELAVMDIWRPFRTSVGKNAPNAAIVFDKFHIMRHLSEALDQVRRDEYKRLQGQDRSYIKGQRYTLLSNRENLSLDGRKALKKLLAANKRLSTAYLLKESFGQLWSYRTERGARAFFEHWKQSLRWQRLAPYQKFARMIERHWDGIAAYCTPGNKVSLGLVEGLNNKIRVIQRSAYGYRDEDYLKLKVIASFLPALPQNVRLDPH</sequence>
<dbReference type="InterPro" id="IPR002560">
    <property type="entry name" value="Transposase_DDE"/>
</dbReference>
<protein>
    <submittedName>
        <fullName evidence="2">Transposase</fullName>
    </submittedName>
</protein>
<dbReference type="PANTHER" id="PTHR33498:SF1">
    <property type="entry name" value="TRANSPOSASE FOR INSERTION SEQUENCE ELEMENT IS1557"/>
    <property type="match status" value="1"/>
</dbReference>
<dbReference type="PANTHER" id="PTHR33498">
    <property type="entry name" value="TRANSPOSASE FOR INSERTION SEQUENCE ELEMENT IS1557"/>
    <property type="match status" value="1"/>
</dbReference>
<dbReference type="NCBIfam" id="NF033550">
    <property type="entry name" value="transpos_ISL3"/>
    <property type="match status" value="1"/>
</dbReference>
<evidence type="ECO:0000313" key="3">
    <source>
        <dbReference type="Proteomes" id="UP000294599"/>
    </source>
</evidence>
<dbReference type="AlphaFoldDB" id="A0A4R3LEA1"/>
<keyword evidence="3" id="KW-1185">Reference proteome</keyword>
<dbReference type="InterPro" id="IPR047951">
    <property type="entry name" value="Transpos_ISL3"/>
</dbReference>
<organism evidence="2 3">
    <name type="scientific">Pseudofulvimonas gallinarii</name>
    <dbReference type="NCBI Taxonomy" id="634155"/>
    <lineage>
        <taxon>Bacteria</taxon>
        <taxon>Pseudomonadati</taxon>
        <taxon>Pseudomonadota</taxon>
        <taxon>Gammaproteobacteria</taxon>
        <taxon>Lysobacterales</taxon>
        <taxon>Rhodanobacteraceae</taxon>
        <taxon>Pseudofulvimonas</taxon>
    </lineage>
</organism>
<accession>A0A4R3LEA1</accession>
<dbReference type="EMBL" id="SMAF01000011">
    <property type="protein sequence ID" value="TCS97750.1"/>
    <property type="molecule type" value="Genomic_DNA"/>
</dbReference>
<feature type="domain" description="Transposase IS204/IS1001/IS1096/IS1165 DDE" evidence="1">
    <location>
        <begin position="28"/>
        <end position="267"/>
    </location>
</feature>
<evidence type="ECO:0000313" key="2">
    <source>
        <dbReference type="EMBL" id="TCS97750.1"/>
    </source>
</evidence>
<dbReference type="RefSeq" id="WP_132577425.1">
    <property type="nucleotide sequence ID" value="NZ_JBHMFH010000001.1"/>
</dbReference>
<dbReference type="Proteomes" id="UP000294599">
    <property type="component" value="Unassembled WGS sequence"/>
</dbReference>
<gene>
    <name evidence="2" type="ORF">EDC25_11130</name>
</gene>
<comment type="caution">
    <text evidence="2">The sequence shown here is derived from an EMBL/GenBank/DDBJ whole genome shotgun (WGS) entry which is preliminary data.</text>
</comment>
<evidence type="ECO:0000259" key="1">
    <source>
        <dbReference type="Pfam" id="PF01610"/>
    </source>
</evidence>